<evidence type="ECO:0000313" key="3">
    <source>
        <dbReference type="Proteomes" id="UP000008820"/>
    </source>
</evidence>
<gene>
    <name evidence="2" type="primary">5575364</name>
</gene>
<dbReference type="AlphaFoldDB" id="A0A8W7J8D3"/>
<reference evidence="2 3" key="1">
    <citation type="submission" date="2017-06" db="EMBL/GenBank/DDBJ databases">
        <title>Aedes aegypti genome working group (AGWG) sequencing and assembly.</title>
        <authorList>
            <consortium name="Aedes aegypti Genome Working Group (AGWG)"/>
            <person name="Matthews B.J."/>
        </authorList>
    </citation>
    <scope>NUCLEOTIDE SEQUENCE [LARGE SCALE GENOMIC DNA]</scope>
    <source>
        <strain evidence="2 3">LVP_AGWG</strain>
    </source>
</reference>
<name>A0A8W7J8D3_AEDAE</name>
<protein>
    <submittedName>
        <fullName evidence="2">Uncharacterized protein</fullName>
    </submittedName>
</protein>
<dbReference type="OrthoDB" id="7761807at2759"/>
<dbReference type="EnsemblMetazoa" id="AAEL029016-RB">
    <property type="protein sequence ID" value="AAEL029016-PB"/>
    <property type="gene ID" value="AAEL029016"/>
</dbReference>
<dbReference type="KEGG" id="aag:5575364"/>
<dbReference type="Proteomes" id="UP000008820">
    <property type="component" value="Chromosome 3"/>
</dbReference>
<dbReference type="EnsemblMetazoa" id="AAEL029016-RE">
    <property type="protein sequence ID" value="AAEL029016-PE"/>
    <property type="gene ID" value="AAEL029016"/>
</dbReference>
<dbReference type="OMA" id="KCDEATI"/>
<organism evidence="2 3">
    <name type="scientific">Aedes aegypti</name>
    <name type="common">Yellowfever mosquito</name>
    <name type="synonym">Culex aegypti</name>
    <dbReference type="NCBI Taxonomy" id="7159"/>
    <lineage>
        <taxon>Eukaryota</taxon>
        <taxon>Metazoa</taxon>
        <taxon>Ecdysozoa</taxon>
        <taxon>Arthropoda</taxon>
        <taxon>Hexapoda</taxon>
        <taxon>Insecta</taxon>
        <taxon>Pterygota</taxon>
        <taxon>Neoptera</taxon>
        <taxon>Endopterygota</taxon>
        <taxon>Diptera</taxon>
        <taxon>Nematocera</taxon>
        <taxon>Culicoidea</taxon>
        <taxon>Culicidae</taxon>
        <taxon>Culicinae</taxon>
        <taxon>Aedini</taxon>
        <taxon>Aedes</taxon>
        <taxon>Stegomyia</taxon>
    </lineage>
</organism>
<feature type="region of interest" description="Disordered" evidence="1">
    <location>
        <begin position="262"/>
        <end position="289"/>
    </location>
</feature>
<keyword evidence="3" id="KW-1185">Reference proteome</keyword>
<evidence type="ECO:0000256" key="1">
    <source>
        <dbReference type="SAM" id="MobiDB-lite"/>
    </source>
</evidence>
<accession>A0A8W7J8D3</accession>
<dbReference type="EnsemblMetazoa" id="AAEL029016-RF">
    <property type="protein sequence ID" value="AAEL029016-PF"/>
    <property type="gene ID" value="AAEL029016"/>
</dbReference>
<proteinExistence type="predicted"/>
<reference evidence="2" key="2">
    <citation type="submission" date="2022-10" db="UniProtKB">
        <authorList>
            <consortium name="EnsemblMetazoa"/>
        </authorList>
    </citation>
    <scope>IDENTIFICATION</scope>
    <source>
        <strain evidence="2">LVP_AGWG</strain>
    </source>
</reference>
<feature type="compositionally biased region" description="Acidic residues" evidence="1">
    <location>
        <begin position="278"/>
        <end position="289"/>
    </location>
</feature>
<dbReference type="EnsemblMetazoa" id="AAEL029016-RG">
    <property type="protein sequence ID" value="AAEL029016-PG"/>
    <property type="gene ID" value="AAEL029016"/>
</dbReference>
<sequence>MEFIVEALQESQSGLEDDMEFEEEKIQATFNGESDFDIVNQTVGPENGAIQLLIKVAKREFVGQRILLEGLNNWLIRAHSIEAFRYSLWQLAEPHIKRAIDVQTNKEGLVVNVGWNSSERPTIEEADKFITFVDKKNRRMYPWNHLNNAAVERWKKSSTTVVCIYMYSTAVSSRPIFELVSEKLLKAKTPKPKPKVKPVLPPAADGYSFRDEVRAIRETFLQMRDLMHILDNRIALLETKCDQTFQPEPMIPVRFEQQGVGAVGKSSSADPLQYAEIKEEDDDEGEEFD</sequence>
<dbReference type="EnsemblMetazoa" id="AAEL029016-RC">
    <property type="protein sequence ID" value="AAEL029016-PC"/>
    <property type="gene ID" value="AAEL029016"/>
</dbReference>
<evidence type="ECO:0000313" key="2">
    <source>
        <dbReference type="EnsemblMetazoa" id="AAEL029016-PG"/>
    </source>
</evidence>